<dbReference type="Gene3D" id="1.20.1090.10">
    <property type="entry name" value="Dehydroquinate synthase-like - alpha domain"/>
    <property type="match status" value="1"/>
</dbReference>
<evidence type="ECO:0000313" key="4">
    <source>
        <dbReference type="EMBL" id="GAK60091.1"/>
    </source>
</evidence>
<name>A0A081C686_VECG1</name>
<keyword evidence="5" id="KW-1185">Reference proteome</keyword>
<dbReference type="PANTHER" id="PTHR11496:SF83">
    <property type="entry name" value="HYDROXYACID-OXOACID TRANSHYDROGENASE, MITOCHONDRIAL"/>
    <property type="match status" value="1"/>
</dbReference>
<dbReference type="Pfam" id="PF25137">
    <property type="entry name" value="ADH_Fe_C"/>
    <property type="match status" value="1"/>
</dbReference>
<protein>
    <submittedName>
        <fullName evidence="4">Iron-containing alcohol dehydrogenase</fullName>
    </submittedName>
</protein>
<proteinExistence type="predicted"/>
<dbReference type="STRING" id="1499967.U27_07079"/>
<dbReference type="PANTHER" id="PTHR11496">
    <property type="entry name" value="ALCOHOL DEHYDROGENASE"/>
    <property type="match status" value="1"/>
</dbReference>
<gene>
    <name evidence="4" type="ORF">U27_07079</name>
</gene>
<reference evidence="4" key="1">
    <citation type="journal article" date="2015" name="PeerJ">
        <title>First genomic representation of candidate bacterial phylum KSB3 points to enhanced environmental sensing as a trigger of wastewater bulking.</title>
        <authorList>
            <person name="Sekiguchi Y."/>
            <person name="Ohashi A."/>
            <person name="Parks D.H."/>
            <person name="Yamauchi T."/>
            <person name="Tyson G.W."/>
            <person name="Hugenholtz P."/>
        </authorList>
    </citation>
    <scope>NUCLEOTIDE SEQUENCE [LARGE SCALE GENOMIC DNA]</scope>
</reference>
<feature type="domain" description="Alcohol dehydrogenase iron-type/glycerol dehydrogenase GldA" evidence="2">
    <location>
        <begin position="18"/>
        <end position="185"/>
    </location>
</feature>
<dbReference type="InterPro" id="IPR001670">
    <property type="entry name" value="ADH_Fe/GldA"/>
</dbReference>
<keyword evidence="1" id="KW-0560">Oxidoreductase</keyword>
<evidence type="ECO:0000259" key="3">
    <source>
        <dbReference type="Pfam" id="PF25137"/>
    </source>
</evidence>
<feature type="domain" description="Fe-containing alcohol dehydrogenase-like C-terminal" evidence="3">
    <location>
        <begin position="202"/>
        <end position="379"/>
    </location>
</feature>
<dbReference type="GO" id="GO:0046872">
    <property type="term" value="F:metal ion binding"/>
    <property type="evidence" value="ECO:0007669"/>
    <property type="project" value="InterPro"/>
</dbReference>
<evidence type="ECO:0000313" key="5">
    <source>
        <dbReference type="Proteomes" id="UP000030661"/>
    </source>
</evidence>
<dbReference type="InterPro" id="IPR056798">
    <property type="entry name" value="ADH_Fe_C"/>
</dbReference>
<dbReference type="InterPro" id="IPR039697">
    <property type="entry name" value="Alcohol_dehydrogenase_Fe"/>
</dbReference>
<dbReference type="Pfam" id="PF00465">
    <property type="entry name" value="Fe-ADH"/>
    <property type="match status" value="1"/>
</dbReference>
<dbReference type="eggNOG" id="COG1454">
    <property type="taxonomic scope" value="Bacteria"/>
</dbReference>
<dbReference type="EMBL" id="DF820471">
    <property type="protein sequence ID" value="GAK60091.1"/>
    <property type="molecule type" value="Genomic_DNA"/>
</dbReference>
<dbReference type="HOGENOM" id="CLU_007207_0_0_0"/>
<evidence type="ECO:0000256" key="1">
    <source>
        <dbReference type="ARBA" id="ARBA00023002"/>
    </source>
</evidence>
<organism evidence="4">
    <name type="scientific">Vecturithrix granuli</name>
    <dbReference type="NCBI Taxonomy" id="1499967"/>
    <lineage>
        <taxon>Bacteria</taxon>
        <taxon>Candidatus Moduliflexota</taxon>
        <taxon>Candidatus Vecturitrichia</taxon>
        <taxon>Candidatus Vecturitrichales</taxon>
        <taxon>Candidatus Vecturitrichaceae</taxon>
        <taxon>Candidatus Vecturithrix</taxon>
    </lineage>
</organism>
<evidence type="ECO:0000259" key="2">
    <source>
        <dbReference type="Pfam" id="PF00465"/>
    </source>
</evidence>
<dbReference type="CDD" id="cd08551">
    <property type="entry name" value="Fe-ADH"/>
    <property type="match status" value="1"/>
</dbReference>
<accession>A0A081C686</accession>
<dbReference type="GO" id="GO:0004022">
    <property type="term" value="F:alcohol dehydrogenase (NAD+) activity"/>
    <property type="evidence" value="ECO:0007669"/>
    <property type="project" value="TreeGrafter"/>
</dbReference>
<sequence length="422" mass="44751">MNTFEHARALLQEFKGDSYVYGNGVLNEVGKIAASSGTKVVLIYGQFPGVEAYVKTIQDSVAQAGVQLVAVIEGAQPNAPREDVARITAELTQANPDVLISFGGGSTIDATKAAEVLRTLGGGIEDYFGVGLVTKKLADSGKTLTPHIAIQTAASSGAHLTKYSNITDIHTGQKKLVVDEAVVPTRPMFDYTITHTAPPALTADGALDGIAHIVEVLYGAIGKPYYNKMEEIAKAGIALVVKYLPKIKDNPQDAEAREALCLATDLGGYAIMIGGTNGGHLTSFSLVDILSHGRACALMNPYYTVFFAPAVEGPLQIIGQIFQEAGYISQDLSGLKGRELGVAVAQGMFAFAQAIDFPTTLNAVKGFTQAHIDRALTAAKNPQLKMKLENMPIPLTAEMIDEYMGPILEAAKTGDLRLIKNV</sequence>
<dbReference type="AlphaFoldDB" id="A0A081C686"/>
<dbReference type="Proteomes" id="UP000030661">
    <property type="component" value="Unassembled WGS sequence"/>
</dbReference>
<dbReference type="Gene3D" id="3.40.50.1970">
    <property type="match status" value="1"/>
</dbReference>
<dbReference type="SUPFAM" id="SSF56796">
    <property type="entry name" value="Dehydroquinate synthase-like"/>
    <property type="match status" value="1"/>
</dbReference>